<feature type="signal peptide" evidence="1">
    <location>
        <begin position="1"/>
        <end position="27"/>
    </location>
</feature>
<protein>
    <submittedName>
        <fullName evidence="2">Uncharacterized protein</fullName>
    </submittedName>
</protein>
<reference evidence="3" key="1">
    <citation type="submission" date="2016-10" db="EMBL/GenBank/DDBJ databases">
        <authorList>
            <person name="Varghese N."/>
            <person name="Submissions S."/>
        </authorList>
    </citation>
    <scope>NUCLEOTIDE SEQUENCE [LARGE SCALE GENOMIC DNA]</scope>
    <source>
        <strain evidence="3">UNC178MFTsu3.1</strain>
    </source>
</reference>
<feature type="chain" id="PRO_5011687080" evidence="1">
    <location>
        <begin position="28"/>
        <end position="457"/>
    </location>
</feature>
<evidence type="ECO:0000256" key="1">
    <source>
        <dbReference type="SAM" id="SignalP"/>
    </source>
</evidence>
<dbReference type="STRING" id="500610.SAMN02799615_01653"/>
<keyword evidence="3" id="KW-1185">Reference proteome</keyword>
<sequence length="457" mass="49623">MSSGHRVSRGVAAIACALGLLCGASRANEIDPATLALLRDLKPLTDDLARYRYLAAAVHKLPEDQRLVARQLLATTESELGLYTQALRDFPIDTRKNYNDPLPAPGAWQAVDAAAAIAHMAEGRKLVLINEAHHDPHTRALTLALLPRMRAAGFNYFAVEALGDEDADMARRGYPLLTSGSEYLHEPLYGELVRRALQLGFVVVPYEADTSSTAVRESGQAKNLYKRVFAEHPDARLFVHAGYAHIDKAKGRLGKAAPMAAELARLSGIEPLSIEQTQFREANPRVPHAAYDQLIASYKPSGPVVLERRADAAPAAGTAPASPYWSANPDLHDISVILPPDSHTAKEATATATYAQVGDLLLPYLAGVDEGQRPDWLGLGGERLPFEIGSELCDKTYPCLVEAFHAKENDQAVPADRFAFLHSGVRSALYLFPGDYRVRVRDADGKVLGERTVTVGK</sequence>
<dbReference type="EMBL" id="FONH01000004">
    <property type="protein sequence ID" value="SFE78661.1"/>
    <property type="molecule type" value="Genomic_DNA"/>
</dbReference>
<proteinExistence type="predicted"/>
<accession>A0A1I2DE39</accession>
<keyword evidence="1" id="KW-0732">Signal</keyword>
<gene>
    <name evidence="2" type="ORF">SAMN02799615_01653</name>
</gene>
<name>A0A1I2DE39_9GAMM</name>
<dbReference type="Proteomes" id="UP000199477">
    <property type="component" value="Unassembled WGS sequence"/>
</dbReference>
<evidence type="ECO:0000313" key="3">
    <source>
        <dbReference type="Proteomes" id="UP000199477"/>
    </source>
</evidence>
<organism evidence="2 3">
    <name type="scientific">Dyella marensis</name>
    <dbReference type="NCBI Taxonomy" id="500610"/>
    <lineage>
        <taxon>Bacteria</taxon>
        <taxon>Pseudomonadati</taxon>
        <taxon>Pseudomonadota</taxon>
        <taxon>Gammaproteobacteria</taxon>
        <taxon>Lysobacterales</taxon>
        <taxon>Rhodanobacteraceae</taxon>
        <taxon>Dyella</taxon>
    </lineage>
</organism>
<evidence type="ECO:0000313" key="2">
    <source>
        <dbReference type="EMBL" id="SFE78661.1"/>
    </source>
</evidence>
<dbReference type="RefSeq" id="WP_051548665.1">
    <property type="nucleotide sequence ID" value="NZ_FONH01000004.1"/>
</dbReference>
<dbReference type="AlphaFoldDB" id="A0A1I2DE39"/>